<sequence length="50" mass="5950">MYLCWCFVKSWLLFPNAPKVDHPKAVLVRKRILPGIWENLINPQKNTSRK</sequence>
<dbReference type="AlphaFoldDB" id="A0ABD4A2Y8"/>
<evidence type="ECO:0000313" key="2">
    <source>
        <dbReference type="Proteomes" id="UP000032076"/>
    </source>
</evidence>
<proteinExistence type="predicted"/>
<organism evidence="1 2">
    <name type="scientific">Caldibacillus thermoamylovorans</name>
    <dbReference type="NCBI Taxonomy" id="35841"/>
    <lineage>
        <taxon>Bacteria</taxon>
        <taxon>Bacillati</taxon>
        <taxon>Bacillota</taxon>
        <taxon>Bacilli</taxon>
        <taxon>Bacillales</taxon>
        <taxon>Bacillaceae</taxon>
        <taxon>Caldibacillus</taxon>
    </lineage>
</organism>
<gene>
    <name evidence="1" type="ORF">B4167_0177</name>
</gene>
<reference evidence="1 2" key="1">
    <citation type="submission" date="2015-01" db="EMBL/GenBank/DDBJ databases">
        <title>Draft Genome Sequences of Four Bacillus thermoamylovorans Strains, Isolated From Food Products.</title>
        <authorList>
            <person name="Krawcyk A.O."/>
            <person name="Berendsen E.M."/>
            <person name="Eijlander R.T."/>
            <person name="de Jong A."/>
            <person name="Wells-Bennik M."/>
            <person name="Kuipers O.P."/>
        </authorList>
    </citation>
    <scope>NUCLEOTIDE SEQUENCE [LARGE SCALE GENOMIC DNA]</scope>
    <source>
        <strain evidence="1 2">B4167</strain>
    </source>
</reference>
<protein>
    <submittedName>
        <fullName evidence="1">Uncharacterized protein</fullName>
    </submittedName>
</protein>
<dbReference type="Proteomes" id="UP000032076">
    <property type="component" value="Unassembled WGS sequence"/>
</dbReference>
<name>A0ABD4A2Y8_9BACI</name>
<accession>A0ABD4A2Y8</accession>
<dbReference type="EMBL" id="JXLU01000131">
    <property type="protein sequence ID" value="KIO71223.1"/>
    <property type="molecule type" value="Genomic_DNA"/>
</dbReference>
<comment type="caution">
    <text evidence="1">The sequence shown here is derived from an EMBL/GenBank/DDBJ whole genome shotgun (WGS) entry which is preliminary data.</text>
</comment>
<evidence type="ECO:0000313" key="1">
    <source>
        <dbReference type="EMBL" id="KIO71223.1"/>
    </source>
</evidence>